<comment type="caution">
    <text evidence="4">The sequence shown here is derived from an EMBL/GenBank/DDBJ whole genome shotgun (WGS) entry which is preliminary data.</text>
</comment>
<proteinExistence type="predicted"/>
<gene>
    <name evidence="4" type="ORF">HMPREF9470_04606</name>
</gene>
<dbReference type="PATRIC" id="fig|742734.4.peg.4936"/>
<dbReference type="OrthoDB" id="9794581at2"/>
<keyword evidence="2" id="KW-0456">Lyase</keyword>
<dbReference type="GO" id="GO:0046872">
    <property type="term" value="F:metal ion binding"/>
    <property type="evidence" value="ECO:0007669"/>
    <property type="project" value="UniProtKB-KW"/>
</dbReference>
<dbReference type="Pfam" id="PF00596">
    <property type="entry name" value="Aldolase_II"/>
    <property type="match status" value="1"/>
</dbReference>
<accession>A0A0J9BTS2</accession>
<evidence type="ECO:0000256" key="2">
    <source>
        <dbReference type="ARBA" id="ARBA00023239"/>
    </source>
</evidence>
<dbReference type="SMART" id="SM01007">
    <property type="entry name" value="Aldolase_II"/>
    <property type="match status" value="1"/>
</dbReference>
<dbReference type="GO" id="GO:0016832">
    <property type="term" value="F:aldehyde-lyase activity"/>
    <property type="evidence" value="ECO:0007669"/>
    <property type="project" value="TreeGrafter"/>
</dbReference>
<dbReference type="PANTHER" id="PTHR22789:SF0">
    <property type="entry name" value="3-OXO-TETRONATE 4-PHOSPHATE DECARBOXYLASE-RELATED"/>
    <property type="match status" value="1"/>
</dbReference>
<dbReference type="GO" id="GO:0019323">
    <property type="term" value="P:pentose catabolic process"/>
    <property type="evidence" value="ECO:0007669"/>
    <property type="project" value="TreeGrafter"/>
</dbReference>
<reference evidence="4 5" key="1">
    <citation type="submission" date="2011-04" db="EMBL/GenBank/DDBJ databases">
        <title>The Genome Sequence of Clostridium citroniae WAL-19142.</title>
        <authorList>
            <consortium name="The Broad Institute Genome Sequencing Platform"/>
            <person name="Earl A."/>
            <person name="Ward D."/>
            <person name="Feldgarden M."/>
            <person name="Gevers D."/>
            <person name="Warren Y.A."/>
            <person name="Tyrrell K.L."/>
            <person name="Citron D.M."/>
            <person name="Goldstein E.J."/>
            <person name="Daigneault M."/>
            <person name="Allen-Vercoe E."/>
            <person name="Young S.K."/>
            <person name="Zeng Q."/>
            <person name="Gargeya S."/>
            <person name="Fitzgerald M."/>
            <person name="Haas B."/>
            <person name="Abouelleil A."/>
            <person name="Alvarado L."/>
            <person name="Arachchi H.M."/>
            <person name="Berlin A."/>
            <person name="Brown A."/>
            <person name="Chapman S.B."/>
            <person name="Chen Z."/>
            <person name="Dunbar C."/>
            <person name="Freedman E."/>
            <person name="Gearin G."/>
            <person name="Gellesch M."/>
            <person name="Goldberg J."/>
            <person name="Griggs A."/>
            <person name="Gujja S."/>
            <person name="Heilman E.R."/>
            <person name="Heiman D."/>
            <person name="Howarth C."/>
            <person name="Larson L."/>
            <person name="Lui A."/>
            <person name="MacDonald P.J."/>
            <person name="Mehta T."/>
            <person name="Montmayeur A."/>
            <person name="Murphy C."/>
            <person name="Neiman D."/>
            <person name="Pearson M."/>
            <person name="Priest M."/>
            <person name="Roberts A."/>
            <person name="Saif S."/>
            <person name="Shea T."/>
            <person name="Shenoy N."/>
            <person name="Sisk P."/>
            <person name="Stolte C."/>
            <person name="Sykes S."/>
            <person name="White J."/>
            <person name="Yandava C."/>
            <person name="Wortman J."/>
            <person name="Nusbaum C."/>
            <person name="Birren B."/>
        </authorList>
    </citation>
    <scope>NUCLEOTIDE SEQUENCE [LARGE SCALE GENOMIC DNA]</scope>
    <source>
        <strain evidence="4 5">WAL-19142</strain>
    </source>
</reference>
<dbReference type="AlphaFoldDB" id="A0A0J9BTS2"/>
<dbReference type="GeneID" id="93163956"/>
<dbReference type="EMBL" id="ADLK01000032">
    <property type="protein sequence ID" value="KMW16168.1"/>
    <property type="molecule type" value="Genomic_DNA"/>
</dbReference>
<protein>
    <recommendedName>
        <fullName evidence="3">Class II aldolase/adducin N-terminal domain-containing protein</fullName>
    </recommendedName>
</protein>
<keyword evidence="1" id="KW-0479">Metal-binding</keyword>
<feature type="domain" description="Class II aldolase/adducin N-terminal" evidence="3">
    <location>
        <begin position="8"/>
        <end position="187"/>
    </location>
</feature>
<sequence>MDFRAVRQEVAEFCHYIYEKGYTQASGGNLSCRVPGTELVAIKKTAVNMRVMTDADVLIVDMEGNVVYGDGKPSKEAGFHLGVLKLRPEMNAFIHCHPNYSIALANNNIELPFTSVTARKVVGHVPFIESAPAGSEDLRRYVIDAFRDHPESKGILMKEHGVCAVGPSLEAAYNVVDLIEQTAKQACIQVQVAVNRDKFRELFQV</sequence>
<dbReference type="InterPro" id="IPR036409">
    <property type="entry name" value="Aldolase_II/adducin_N_sf"/>
</dbReference>
<dbReference type="InterPro" id="IPR050197">
    <property type="entry name" value="Aldolase_class_II_sugar_metab"/>
</dbReference>
<dbReference type="SUPFAM" id="SSF53639">
    <property type="entry name" value="AraD/HMP-PK domain-like"/>
    <property type="match status" value="1"/>
</dbReference>
<dbReference type="GO" id="GO:0005829">
    <property type="term" value="C:cytosol"/>
    <property type="evidence" value="ECO:0007669"/>
    <property type="project" value="TreeGrafter"/>
</dbReference>
<organism evidence="4 5">
    <name type="scientific">[Clostridium] citroniae WAL-19142</name>
    <dbReference type="NCBI Taxonomy" id="742734"/>
    <lineage>
        <taxon>Bacteria</taxon>
        <taxon>Bacillati</taxon>
        <taxon>Bacillota</taxon>
        <taxon>Clostridia</taxon>
        <taxon>Lachnospirales</taxon>
        <taxon>Lachnospiraceae</taxon>
        <taxon>Enterocloster</taxon>
    </lineage>
</organism>
<dbReference type="Proteomes" id="UP000037392">
    <property type="component" value="Unassembled WGS sequence"/>
</dbReference>
<dbReference type="InterPro" id="IPR001303">
    <property type="entry name" value="Aldolase_II/adducin_N"/>
</dbReference>
<evidence type="ECO:0000313" key="5">
    <source>
        <dbReference type="Proteomes" id="UP000037392"/>
    </source>
</evidence>
<dbReference type="Gene3D" id="3.40.225.10">
    <property type="entry name" value="Class II aldolase/adducin N-terminal domain"/>
    <property type="match status" value="1"/>
</dbReference>
<evidence type="ECO:0000313" key="4">
    <source>
        <dbReference type="EMBL" id="KMW16168.1"/>
    </source>
</evidence>
<evidence type="ECO:0000256" key="1">
    <source>
        <dbReference type="ARBA" id="ARBA00022723"/>
    </source>
</evidence>
<dbReference type="PANTHER" id="PTHR22789">
    <property type="entry name" value="FUCULOSE PHOSPHATE ALDOLASE"/>
    <property type="match status" value="1"/>
</dbReference>
<evidence type="ECO:0000259" key="3">
    <source>
        <dbReference type="SMART" id="SM01007"/>
    </source>
</evidence>
<dbReference type="RefSeq" id="WP_007867989.1">
    <property type="nucleotide sequence ID" value="NZ_KQ235882.1"/>
</dbReference>
<name>A0A0J9BTS2_9FIRM</name>